<evidence type="ECO:0000256" key="5">
    <source>
        <dbReference type="ARBA" id="ARBA00022837"/>
    </source>
</evidence>
<evidence type="ECO:0000256" key="6">
    <source>
        <dbReference type="ARBA" id="ARBA00022989"/>
    </source>
</evidence>
<comment type="caution">
    <text evidence="18">The sequence shown here is derived from an EMBL/GenBank/DDBJ whole genome shotgun (WGS) entry which is preliminary data.</text>
</comment>
<keyword evidence="7 14" id="KW-0472">Membrane</keyword>
<reference evidence="18 19" key="1">
    <citation type="submission" date="2022-12" db="EMBL/GenBank/DDBJ databases">
        <title>Chromosome-level genome of Tegillarca granosa.</title>
        <authorList>
            <person name="Kim J."/>
        </authorList>
    </citation>
    <scope>NUCLEOTIDE SEQUENCE [LARGE SCALE GENOMIC DNA]</scope>
    <source>
        <strain evidence="18">Teg-2019</strain>
        <tissue evidence="18">Adductor muscle</tissue>
    </source>
</reference>
<feature type="disulfide bond" evidence="10">
    <location>
        <begin position="1228"/>
        <end position="1245"/>
    </location>
</feature>
<evidence type="ECO:0000256" key="9">
    <source>
        <dbReference type="PROSITE-ProRule" id="PRU00043"/>
    </source>
</evidence>
<dbReference type="Proteomes" id="UP001217089">
    <property type="component" value="Unassembled WGS sequence"/>
</dbReference>
<dbReference type="PANTHER" id="PTHR24027:SF422">
    <property type="entry name" value="CADHERIN DOMAIN-CONTAINING PROTEIN"/>
    <property type="match status" value="1"/>
</dbReference>
<dbReference type="Gene3D" id="2.60.40.60">
    <property type="entry name" value="Cadherins"/>
    <property type="match status" value="7"/>
</dbReference>
<dbReference type="Pfam" id="PF00054">
    <property type="entry name" value="Laminin_G_1"/>
    <property type="match status" value="1"/>
</dbReference>
<dbReference type="Pfam" id="PF02210">
    <property type="entry name" value="Laminin_G_2"/>
    <property type="match status" value="1"/>
</dbReference>
<feature type="domain" description="Cadherin" evidence="17">
    <location>
        <begin position="734"/>
        <end position="817"/>
    </location>
</feature>
<name>A0ABQ9F571_TEGGR</name>
<dbReference type="InterPro" id="IPR000742">
    <property type="entry name" value="EGF"/>
</dbReference>
<evidence type="ECO:0000256" key="7">
    <source>
        <dbReference type="ARBA" id="ARBA00023136"/>
    </source>
</evidence>
<dbReference type="InterPro" id="IPR001791">
    <property type="entry name" value="Laminin_G"/>
</dbReference>
<feature type="disulfide bond" evidence="10">
    <location>
        <begin position="1478"/>
        <end position="1488"/>
    </location>
</feature>
<feature type="domain" description="EGF-like" evidence="16">
    <location>
        <begin position="973"/>
        <end position="1011"/>
    </location>
</feature>
<evidence type="ECO:0000256" key="2">
    <source>
        <dbReference type="ARBA" id="ARBA00022692"/>
    </source>
</evidence>
<feature type="domain" description="EGF-like" evidence="16">
    <location>
        <begin position="1474"/>
        <end position="1512"/>
    </location>
</feature>
<dbReference type="PRINTS" id="PR00205">
    <property type="entry name" value="CADHERIN"/>
</dbReference>
<keyword evidence="19" id="KW-1185">Reference proteome</keyword>
<dbReference type="PROSITE" id="PS50025">
    <property type="entry name" value="LAM_G_DOMAIN"/>
    <property type="match status" value="2"/>
</dbReference>
<dbReference type="InterPro" id="IPR002126">
    <property type="entry name" value="Cadherin-like_dom"/>
</dbReference>
<keyword evidence="3" id="KW-0732">Signal</keyword>
<dbReference type="SMART" id="SM00112">
    <property type="entry name" value="CA"/>
    <property type="match status" value="7"/>
</dbReference>
<evidence type="ECO:0000313" key="19">
    <source>
        <dbReference type="Proteomes" id="UP001217089"/>
    </source>
</evidence>
<dbReference type="Pfam" id="PF01049">
    <property type="entry name" value="CADH_Y-type_LIR"/>
    <property type="match status" value="1"/>
</dbReference>
<keyword evidence="4" id="KW-0677">Repeat</keyword>
<dbReference type="CDD" id="cd00110">
    <property type="entry name" value="LamG"/>
    <property type="match status" value="2"/>
</dbReference>
<feature type="disulfide bond" evidence="10">
    <location>
        <begin position="1502"/>
        <end position="1511"/>
    </location>
</feature>
<dbReference type="InterPro" id="IPR013320">
    <property type="entry name" value="ConA-like_dom_sf"/>
</dbReference>
<feature type="domain" description="Cadherin" evidence="17">
    <location>
        <begin position="279"/>
        <end position="383"/>
    </location>
</feature>
<dbReference type="InterPro" id="IPR027397">
    <property type="entry name" value="Catenin-bd_sf"/>
</dbReference>
<dbReference type="CDD" id="cd00054">
    <property type="entry name" value="EGF_CA"/>
    <property type="match status" value="1"/>
</dbReference>
<feature type="domain" description="Cadherin" evidence="17">
    <location>
        <begin position="385"/>
        <end position="486"/>
    </location>
</feature>
<dbReference type="SMART" id="SM00181">
    <property type="entry name" value="EGF"/>
    <property type="match status" value="4"/>
</dbReference>
<evidence type="ECO:0000259" key="15">
    <source>
        <dbReference type="PROSITE" id="PS50025"/>
    </source>
</evidence>
<dbReference type="InterPro" id="IPR020894">
    <property type="entry name" value="Cadherin_CS"/>
</dbReference>
<feature type="region of interest" description="Disordered" evidence="13">
    <location>
        <begin position="1576"/>
        <end position="1642"/>
    </location>
</feature>
<feature type="domain" description="Cadherin" evidence="17">
    <location>
        <begin position="487"/>
        <end position="595"/>
    </location>
</feature>
<feature type="domain" description="Cadherin" evidence="17">
    <location>
        <begin position="595"/>
        <end position="713"/>
    </location>
</feature>
<evidence type="ECO:0000256" key="12">
    <source>
        <dbReference type="RuleBase" id="RU004357"/>
    </source>
</evidence>
<dbReference type="EMBL" id="JARBDR010000440">
    <property type="protein sequence ID" value="KAJ8312479.1"/>
    <property type="molecule type" value="Genomic_DNA"/>
</dbReference>
<dbReference type="InterPro" id="IPR039808">
    <property type="entry name" value="Cadherin"/>
</dbReference>
<sequence>MITTNSQFDREAQKEYFVTVLVKDGAKSAYTDEPNESTETVRIEIEDENDNSPYFKESIYNASVPEDKPRYYQIILVEAQDPDDDASLKYSLEQNGQPVSRPFDIKTNKGSIFVSYDLDFETEPNVYDLTVSVYDGKYTNMTKVIITVTDVNDEEPVFNQDLYVITNVSEADEYSPVNKLLLVQVSATDPDTNRKEPIEYYLDENQNNAGFINKFEIEKFSGKLYLKGQLDRDQPNGRDVYQFDVKAIDDGPASPNRLTAYATIKIYPIDVNDNSPIFDVETLTGYVKENSAAGTPVMTIVANDYDAGNNAKISYQIGQQKPSDAFAINLSTGSVTTTTSQIDREQISNYTFEVIATDGGVPPRATTATATVIIKDVNDNPVTITPDRYSLSIPESHTQLVKVFEGTDPDIDDTLFYEIVRGGENHFTMTSRGRKGELSVVNRPDYDAGDTFFSLLCEVDDGREDHKATFHVNITILDVNDEIPEFTEKNVRISVHENIAPGTPVKTFTATDRDAGANGEIEYFISHKEDSDPDFHFEIGINNGQVRIRQSLDRETKAQYQLKILAIDKGIDIRNTGTATMTVEINDVNDEFPKFRDNYKVEVRENTEPSANNPLVDIYAVDTDTIPKVQKFGFELECGGNICDKFSLIPNYSGDGGKGTATVNMKVQFDYEEEQFYYLPIRMWDTRDEPGQGQTGTNTLTVSIINVNDNPLKGGGSQVIRVYNYKGMFQNLVIGRVNYDDPDGWDIDNNLQFTMSQVEPAMSYFSVDSKNGDVKMLENVPSVLHAPFEVIVKDSRSSFISTVTVNITDLPEEAPFFSGSMRLSDTTPEDFVAPGKGDLNQVEPGSYDKFRRKLAELLNDGNIVDNVQIISVLKSPDNDNDVDVRFSAHGSPYYKASQLEGIVSKNKNEFQTAAGIKISTVSINACLKENCEGGCYNELDVTGEANVINAPGASVVGVKTLLHGKCGCRLPSNTTDCTPDYCYNGGTCEKNYWGVLSCKCPSDKFDGPRCQQTRHGFDGRAGGYAIYKTLEQCEDSITSIEIITNDPNGLIYYNGPSAVPQSTDPTDLILLQLENGQPKLMVDHGSGMLTMSIPVNLNDGRWHQIDVQRQGKQVTMTIDHCKNVANVEGGVQDRSACEARGFTPGENVFINVKSPLEMGGRYVSSSYPPGGTSAVFNGCVRNLRHNNEIYDLFTNGAFPGSIDGCPAEDDVCRRNSIDDVRCEPNGDCRITQLSSANPPQHQYICICDPGFRGVNCETNTTIMDFRNTSYLSWDLVNALGTNRDLEIQLNFRSRDNEGLLYHVSSSTSEAEFITIQIKDYMLELSYNLGDGIHNLTMYGVNASDGYWHMAKVQRFGKQFIMTMDGGEGVHFVQTGGPMFGHQQLDVKQNQLYSGAACFNDIRLQSTIWFPMTTMESSVNKEVKISRQNQLLTGCVRNDCANSPCFDPFVCRPLWGDYDCVCKPHYRREGVGCVPKPYCNPNPCLHGTCTFNDKTSKGFNCTCVDGWEGDLCNMFKQTRQEDTVMAAGLIAMLVILPLILIILLIALVFWLLSRKKDDNLIPDDEKEDYDIRENIVSYDDEGAAGPPGSGIGDFIDDRLNNADDDPNAPPFDTLRDFDYEGGGSEAGSLSSLNTSSSGGDQDYDYLNDWGPKFAKLADMYNQYDDTE</sequence>
<dbReference type="PROSITE" id="PS01186">
    <property type="entry name" value="EGF_2"/>
    <property type="match status" value="2"/>
</dbReference>
<evidence type="ECO:0000256" key="10">
    <source>
        <dbReference type="PROSITE-ProRule" id="PRU00076"/>
    </source>
</evidence>
<evidence type="ECO:0000256" key="8">
    <source>
        <dbReference type="ARBA" id="ARBA00023157"/>
    </source>
</evidence>
<dbReference type="Pfam" id="PF00028">
    <property type="entry name" value="Cadherin"/>
    <property type="match status" value="4"/>
</dbReference>
<dbReference type="PANTHER" id="PTHR24027">
    <property type="entry name" value="CADHERIN-23"/>
    <property type="match status" value="1"/>
</dbReference>
<proteinExistence type="predicted"/>
<dbReference type="InterPro" id="IPR000233">
    <property type="entry name" value="Cadherin_Y-type_LIR"/>
</dbReference>
<keyword evidence="6 14" id="KW-1133">Transmembrane helix</keyword>
<dbReference type="PROSITE" id="PS00232">
    <property type="entry name" value="CADHERIN_1"/>
    <property type="match status" value="1"/>
</dbReference>
<keyword evidence="11" id="KW-0130">Cell adhesion</keyword>
<dbReference type="CDD" id="cd11304">
    <property type="entry name" value="Cadherin_repeat"/>
    <property type="match status" value="5"/>
</dbReference>
<feature type="domain" description="EGF-like" evidence="16">
    <location>
        <begin position="1218"/>
        <end position="1257"/>
    </location>
</feature>
<comment type="function">
    <text evidence="12">Cadherins are calcium-dependent cell adhesion proteins.</text>
</comment>
<accession>A0ABQ9F571</accession>
<keyword evidence="5 9" id="KW-0106">Calcium</keyword>
<evidence type="ECO:0000313" key="18">
    <source>
        <dbReference type="EMBL" id="KAJ8312479.1"/>
    </source>
</evidence>
<evidence type="ECO:0000256" key="13">
    <source>
        <dbReference type="SAM" id="MobiDB-lite"/>
    </source>
</evidence>
<feature type="disulfide bond" evidence="10">
    <location>
        <begin position="1483"/>
        <end position="1500"/>
    </location>
</feature>
<feature type="domain" description="Cadherin" evidence="17">
    <location>
        <begin position="56"/>
        <end position="158"/>
    </location>
</feature>
<evidence type="ECO:0000256" key="14">
    <source>
        <dbReference type="SAM" id="Phobius"/>
    </source>
</evidence>
<protein>
    <recommendedName>
        <fullName evidence="20">Neural-cadherin</fullName>
    </recommendedName>
</protein>
<keyword evidence="2 11" id="KW-0812">Transmembrane</keyword>
<comment type="subcellular location">
    <subcellularLocation>
        <location evidence="11">Cell membrane</location>
        <topology evidence="11">Single-pass type I membrane protein</topology>
    </subcellularLocation>
    <subcellularLocation>
        <location evidence="1">Membrane</location>
        <topology evidence="1">Single-pass membrane protein</topology>
    </subcellularLocation>
</comment>
<dbReference type="Gene3D" id="2.60.120.200">
    <property type="match status" value="2"/>
</dbReference>
<dbReference type="Pfam" id="PF24811">
    <property type="entry name" value="Ig_Shg"/>
    <property type="match status" value="1"/>
</dbReference>
<evidence type="ECO:0000256" key="1">
    <source>
        <dbReference type="ARBA" id="ARBA00004167"/>
    </source>
</evidence>
<dbReference type="InterPro" id="IPR056370">
    <property type="entry name" value="Shg-like_Ig-like"/>
</dbReference>
<dbReference type="SMART" id="SM00282">
    <property type="entry name" value="LamG"/>
    <property type="match status" value="2"/>
</dbReference>
<dbReference type="SUPFAM" id="SSF49899">
    <property type="entry name" value="Concanavalin A-like lectins/glucanases"/>
    <property type="match status" value="2"/>
</dbReference>
<keyword evidence="10" id="KW-0245">EGF-like domain</keyword>
<comment type="caution">
    <text evidence="10">Lacks conserved residue(s) required for the propagation of feature annotation.</text>
</comment>
<evidence type="ECO:0000256" key="11">
    <source>
        <dbReference type="RuleBase" id="RU003318"/>
    </source>
</evidence>
<dbReference type="PROSITE" id="PS00022">
    <property type="entry name" value="EGF_1"/>
    <property type="match status" value="2"/>
</dbReference>
<feature type="domain" description="Laminin G" evidence="15">
    <location>
        <begin position="1014"/>
        <end position="1205"/>
    </location>
</feature>
<evidence type="ECO:0000259" key="16">
    <source>
        <dbReference type="PROSITE" id="PS50026"/>
    </source>
</evidence>
<dbReference type="InterPro" id="IPR015919">
    <property type="entry name" value="Cadherin-like_sf"/>
</dbReference>
<evidence type="ECO:0008006" key="20">
    <source>
        <dbReference type="Google" id="ProtNLM"/>
    </source>
</evidence>
<dbReference type="Gene3D" id="4.10.900.10">
    <property type="entry name" value="TCF3-CBD (Catenin binding domain)"/>
    <property type="match status" value="1"/>
</dbReference>
<feature type="domain" description="EGF-like" evidence="16">
    <location>
        <begin position="1435"/>
        <end position="1473"/>
    </location>
</feature>
<dbReference type="PROSITE" id="PS50268">
    <property type="entry name" value="CADHERIN_2"/>
    <property type="match status" value="8"/>
</dbReference>
<feature type="transmembrane region" description="Helical" evidence="14">
    <location>
        <begin position="1523"/>
        <end position="1551"/>
    </location>
</feature>
<feature type="compositionally biased region" description="Low complexity" evidence="13">
    <location>
        <begin position="1625"/>
        <end position="1638"/>
    </location>
</feature>
<feature type="domain" description="Laminin G" evidence="15">
    <location>
        <begin position="1260"/>
        <end position="1434"/>
    </location>
</feature>
<evidence type="ECO:0000256" key="4">
    <source>
        <dbReference type="ARBA" id="ARBA00022737"/>
    </source>
</evidence>
<dbReference type="SUPFAM" id="SSF49313">
    <property type="entry name" value="Cadherin-like"/>
    <property type="match status" value="7"/>
</dbReference>
<feature type="domain" description="Cadherin" evidence="17">
    <location>
        <begin position="173"/>
        <end position="278"/>
    </location>
</feature>
<keyword evidence="8 10" id="KW-1015">Disulfide bond</keyword>
<evidence type="ECO:0000259" key="17">
    <source>
        <dbReference type="PROSITE" id="PS50268"/>
    </source>
</evidence>
<evidence type="ECO:0000256" key="3">
    <source>
        <dbReference type="ARBA" id="ARBA00022729"/>
    </source>
</evidence>
<dbReference type="PROSITE" id="PS50026">
    <property type="entry name" value="EGF_3"/>
    <property type="match status" value="4"/>
</dbReference>
<feature type="domain" description="Cadherin" evidence="17">
    <location>
        <begin position="1"/>
        <end position="55"/>
    </location>
</feature>
<dbReference type="Gene3D" id="2.10.25.10">
    <property type="entry name" value="Laminin"/>
    <property type="match status" value="3"/>
</dbReference>
<gene>
    <name evidence="18" type="ORF">KUTeg_009852</name>
</gene>
<feature type="disulfide bond" evidence="10">
    <location>
        <begin position="1247"/>
        <end position="1256"/>
    </location>
</feature>
<organism evidence="18 19">
    <name type="scientific">Tegillarca granosa</name>
    <name type="common">Malaysian cockle</name>
    <name type="synonym">Anadara granosa</name>
    <dbReference type="NCBI Taxonomy" id="220873"/>
    <lineage>
        <taxon>Eukaryota</taxon>
        <taxon>Metazoa</taxon>
        <taxon>Spiralia</taxon>
        <taxon>Lophotrochozoa</taxon>
        <taxon>Mollusca</taxon>
        <taxon>Bivalvia</taxon>
        <taxon>Autobranchia</taxon>
        <taxon>Pteriomorphia</taxon>
        <taxon>Arcoida</taxon>
        <taxon>Arcoidea</taxon>
        <taxon>Arcidae</taxon>
        <taxon>Tegillarca</taxon>
    </lineage>
</organism>